<evidence type="ECO:0000313" key="1">
    <source>
        <dbReference type="EMBL" id="MBA4613161.1"/>
    </source>
</evidence>
<proteinExistence type="predicted"/>
<comment type="caution">
    <text evidence="1">The sequence shown here is derived from an EMBL/GenBank/DDBJ whole genome shotgun (WGS) entry which is preliminary data.</text>
</comment>
<accession>A0A838XVW5</accession>
<dbReference type="Proteomes" id="UP000559404">
    <property type="component" value="Unassembled WGS sequence"/>
</dbReference>
<sequence length="408" mass="44170">MPAKLGPLPRSGAGVAPSVAIEIEVDAEMPQARPWLTDGLVGWFELTSKEALQLAREHSRFPDAVVHFRGHAPAPIRNSPLAELVHLARARGLELPVFVIGGRAGQHDGTVRPAAYADTSLSAPLFADRLGDMIREVGRLSEIRLRRQVFGPLPGEWPAGAPEHSTIGLLALGLSHRFGAVFGVGAGRFEIVGAFTFDMATQFLESRRFDAVLIDCPPEMAVDYVTRLRFDPRYINLPVIACARNGADAARLHAAGASDVLAHGLNPAELSERVRIAIRAGARRHLAGALLRRFRHRHLGERGRLPRAGYDRYLSELTRLLALQGREPLAVPLASFHPDPLWRSAANDEAFLPAGDNPLRSAALAASREEDFVATVEGLGDMVVLRDASAVGRLARRLSSIVSATSFL</sequence>
<evidence type="ECO:0000313" key="2">
    <source>
        <dbReference type="Proteomes" id="UP000559404"/>
    </source>
</evidence>
<dbReference type="SUPFAM" id="SSF52172">
    <property type="entry name" value="CheY-like"/>
    <property type="match status" value="1"/>
</dbReference>
<reference evidence="1 2" key="2">
    <citation type="submission" date="2020-08" db="EMBL/GenBank/DDBJ databases">
        <title>Stappia taiwanensis sp. nov., isolated from a coastal thermal spring.</title>
        <authorList>
            <person name="Kampfer P."/>
        </authorList>
    </citation>
    <scope>NUCLEOTIDE SEQUENCE [LARGE SCALE GENOMIC DNA]</scope>
    <source>
        <strain evidence="1 2">DSM 23284</strain>
    </source>
</reference>
<dbReference type="InterPro" id="IPR011006">
    <property type="entry name" value="CheY-like_superfamily"/>
</dbReference>
<organism evidence="1 2">
    <name type="scientific">Stappia taiwanensis</name>
    <dbReference type="NCBI Taxonomy" id="992267"/>
    <lineage>
        <taxon>Bacteria</taxon>
        <taxon>Pseudomonadati</taxon>
        <taxon>Pseudomonadota</taxon>
        <taxon>Alphaproteobacteria</taxon>
        <taxon>Hyphomicrobiales</taxon>
        <taxon>Stappiaceae</taxon>
        <taxon>Stappia</taxon>
    </lineage>
</organism>
<dbReference type="Gene3D" id="3.40.50.2300">
    <property type="match status" value="1"/>
</dbReference>
<protein>
    <recommendedName>
        <fullName evidence="3">Response regulatory domain-containing protein</fullName>
    </recommendedName>
</protein>
<dbReference type="EMBL" id="JACEON010000016">
    <property type="protein sequence ID" value="MBA4613161.1"/>
    <property type="molecule type" value="Genomic_DNA"/>
</dbReference>
<keyword evidence="2" id="KW-1185">Reference proteome</keyword>
<gene>
    <name evidence="1" type="ORF">H1W37_15985</name>
</gene>
<name>A0A838XVW5_9HYPH</name>
<dbReference type="AlphaFoldDB" id="A0A838XVW5"/>
<dbReference type="RefSeq" id="WP_181761355.1">
    <property type="nucleotide sequence ID" value="NZ_BMCR01000001.1"/>
</dbReference>
<reference evidence="1 2" key="1">
    <citation type="submission" date="2020-07" db="EMBL/GenBank/DDBJ databases">
        <authorList>
            <person name="Li M."/>
        </authorList>
    </citation>
    <scope>NUCLEOTIDE SEQUENCE [LARGE SCALE GENOMIC DNA]</scope>
    <source>
        <strain evidence="1 2">DSM 23284</strain>
    </source>
</reference>
<evidence type="ECO:0008006" key="3">
    <source>
        <dbReference type="Google" id="ProtNLM"/>
    </source>
</evidence>